<protein>
    <recommendedName>
        <fullName evidence="3">Cyclic nucleotide-gated cation channel beta-1</fullName>
    </recommendedName>
</protein>
<proteinExistence type="predicted"/>
<accession>A0A8C2SBQ4</accession>
<name>A0A8C2SBQ4_CAPHI</name>
<feature type="region of interest" description="Disordered" evidence="1">
    <location>
        <begin position="202"/>
        <end position="342"/>
    </location>
</feature>
<dbReference type="Ensembl" id="ENSCHIT00010057819.1">
    <property type="protein sequence ID" value="ENSCHIP00010041505.1"/>
    <property type="gene ID" value="ENSCHIG00010030388.1"/>
</dbReference>
<evidence type="ECO:0008006" key="3">
    <source>
        <dbReference type="Google" id="ProtNLM"/>
    </source>
</evidence>
<organism evidence="2">
    <name type="scientific">Capra hircus</name>
    <name type="common">Goat</name>
    <dbReference type="NCBI Taxonomy" id="9925"/>
    <lineage>
        <taxon>Eukaryota</taxon>
        <taxon>Metazoa</taxon>
        <taxon>Chordata</taxon>
        <taxon>Craniata</taxon>
        <taxon>Vertebrata</taxon>
        <taxon>Euteleostomi</taxon>
        <taxon>Mammalia</taxon>
        <taxon>Eutheria</taxon>
        <taxon>Laurasiatheria</taxon>
        <taxon>Artiodactyla</taxon>
        <taxon>Ruminantia</taxon>
        <taxon>Pecora</taxon>
        <taxon>Bovidae</taxon>
        <taxon>Caprinae</taxon>
        <taxon>Capra</taxon>
    </lineage>
</organism>
<evidence type="ECO:0000256" key="1">
    <source>
        <dbReference type="SAM" id="MobiDB-lite"/>
    </source>
</evidence>
<feature type="region of interest" description="Disordered" evidence="1">
    <location>
        <begin position="96"/>
        <end position="146"/>
    </location>
</feature>
<evidence type="ECO:0000313" key="2">
    <source>
        <dbReference type="Ensembl" id="ENSCHIP00010041505.1"/>
    </source>
</evidence>
<dbReference type="AlphaFoldDB" id="A0A8C2SBQ4"/>
<reference evidence="2" key="1">
    <citation type="submission" date="2019-03" db="EMBL/GenBank/DDBJ databases">
        <title>Genome sequencing and reference-guided assembly of Black Bengal Goat (Capra hircus).</title>
        <authorList>
            <person name="Siddiki A.Z."/>
            <person name="Baten A."/>
            <person name="Billah M."/>
            <person name="Alam M.A.U."/>
            <person name="Shawrob K.S.M."/>
            <person name="Saha S."/>
            <person name="Chowdhury M."/>
            <person name="Rahman A.H."/>
            <person name="Stear M."/>
            <person name="Miah G."/>
            <person name="Das G.B."/>
            <person name="Hossain M.M."/>
            <person name="Kumkum M."/>
            <person name="Islam M.S."/>
            <person name="Mollah A.M."/>
            <person name="Ahsan A."/>
            <person name="Tusar F."/>
            <person name="Khan M.K.I."/>
        </authorList>
    </citation>
    <scope>NUCLEOTIDE SEQUENCE [LARGE SCALE GENOMIC DNA]</scope>
</reference>
<feature type="compositionally biased region" description="Polar residues" evidence="1">
    <location>
        <begin position="206"/>
        <end position="215"/>
    </location>
</feature>
<reference evidence="2" key="2">
    <citation type="submission" date="2025-08" db="UniProtKB">
        <authorList>
            <consortium name="Ensembl"/>
        </authorList>
    </citation>
    <scope>IDENTIFICATION</scope>
</reference>
<sequence>MGNHDALSRVAWGSFPEAQIPAGLWGVSDSSLGIDRLSSTTTSPPSLASPNPLHTALLPPINPCCVQEAVREKQEEGKSRLVDGIRAGVRMLSWVQRVLPQPPGTPQKTKQEEEGTEPEPELEPKPETAPEETEIEEVSLPPEEPCVGKEVAVATLGPQGTQETAFTPPTSLQAQVSVAPEAHSGPRGWMLTWLRKGVEKVVPQPAHSSRPSQNIAAGLESPDQAGAQVLGQCGTGGSDEPSGPSRAEDPGPGSWLLRWFEQNLEKMLPQPPKISEGWSDEPTDAALGPEPPGPALEIKPMPQAQESPSLPAPGPPEPEEEPTPEPQPSIQASSLPPPQDSARLMAWILHRLEMALPQPVIRGKGGEQESDAPVTCDVQTRVVAAGSL</sequence>